<keyword evidence="8" id="KW-1185">Reference proteome</keyword>
<name>A0ABW8VAW7_9PROT</name>
<evidence type="ECO:0000256" key="4">
    <source>
        <dbReference type="ARBA" id="ARBA00023163"/>
    </source>
</evidence>
<dbReference type="InterPro" id="IPR005119">
    <property type="entry name" value="LysR_subst-bd"/>
</dbReference>
<feature type="region of interest" description="Disordered" evidence="5">
    <location>
        <begin position="294"/>
        <end position="318"/>
    </location>
</feature>
<keyword evidence="3" id="KW-0238">DNA-binding</keyword>
<keyword evidence="4" id="KW-0804">Transcription</keyword>
<evidence type="ECO:0000256" key="1">
    <source>
        <dbReference type="ARBA" id="ARBA00009437"/>
    </source>
</evidence>
<dbReference type="InterPro" id="IPR036388">
    <property type="entry name" value="WH-like_DNA-bd_sf"/>
</dbReference>
<dbReference type="NCBIfam" id="NF008352">
    <property type="entry name" value="PRK11139.1"/>
    <property type="match status" value="1"/>
</dbReference>
<dbReference type="PANTHER" id="PTHR30537:SF74">
    <property type="entry name" value="HTH-TYPE TRANSCRIPTIONAL REGULATOR TRPI"/>
    <property type="match status" value="1"/>
</dbReference>
<dbReference type="RefSeq" id="WP_407824430.1">
    <property type="nucleotide sequence ID" value="NZ_JBJLSN010000019.1"/>
</dbReference>
<dbReference type="InterPro" id="IPR000847">
    <property type="entry name" value="LysR_HTH_N"/>
</dbReference>
<dbReference type="PANTHER" id="PTHR30537">
    <property type="entry name" value="HTH-TYPE TRANSCRIPTIONAL REGULATOR"/>
    <property type="match status" value="1"/>
</dbReference>
<evidence type="ECO:0000256" key="5">
    <source>
        <dbReference type="SAM" id="MobiDB-lite"/>
    </source>
</evidence>
<dbReference type="Proteomes" id="UP001628281">
    <property type="component" value="Unassembled WGS sequence"/>
</dbReference>
<comment type="caution">
    <text evidence="7">The sequence shown here is derived from an EMBL/GenBank/DDBJ whole genome shotgun (WGS) entry which is preliminary data.</text>
</comment>
<evidence type="ECO:0000259" key="6">
    <source>
        <dbReference type="PROSITE" id="PS50931"/>
    </source>
</evidence>
<dbReference type="InterPro" id="IPR036390">
    <property type="entry name" value="WH_DNA-bd_sf"/>
</dbReference>
<accession>A0ABW8VAW7</accession>
<proteinExistence type="inferred from homology"/>
<sequence>MQIPPLNGLRAFEAAARHLSFTRAAEELNVTQSAISHQIRTLEDRLGIRLFRRLNQALVLTDAGQLLLPSVRDAFARLATGLERVMEHERSGVLTMSVSPSFASRWLMSRIGRFRARHPEIHLRISVSQHEIDFEREADIDIGLRHGLGVWEGLRADRFLDDAVFPVCSPALLQGPTPLRQPADLRHHVLVEETGHSYWATWLAMAGLGDLKPSSEMVFDEIGIAIEAAENGQGIAMARGTLVLEELASGRLTRLFDLALPGDFGYYLVCPEVTADRPKIAAFRHWIMEEGAADRLPSHRPDQTAARSPLGTWKPPRL</sequence>
<dbReference type="EMBL" id="JBJLSN010000019">
    <property type="protein sequence ID" value="MFL7902438.1"/>
    <property type="molecule type" value="Genomic_DNA"/>
</dbReference>
<dbReference type="SUPFAM" id="SSF46785">
    <property type="entry name" value="Winged helix' DNA-binding domain"/>
    <property type="match status" value="1"/>
</dbReference>
<dbReference type="PRINTS" id="PR00039">
    <property type="entry name" value="HTHLYSR"/>
</dbReference>
<gene>
    <name evidence="7" type="ORF">ACJ41P_14980</name>
</gene>
<keyword evidence="2" id="KW-0805">Transcription regulation</keyword>
<organism evidence="7 8">
    <name type="scientific">Azospirillum argentinense</name>
    <dbReference type="NCBI Taxonomy" id="2970906"/>
    <lineage>
        <taxon>Bacteria</taxon>
        <taxon>Pseudomonadati</taxon>
        <taxon>Pseudomonadota</taxon>
        <taxon>Alphaproteobacteria</taxon>
        <taxon>Rhodospirillales</taxon>
        <taxon>Azospirillaceae</taxon>
        <taxon>Azospirillum</taxon>
    </lineage>
</organism>
<protein>
    <submittedName>
        <fullName evidence="7">Transcriptional regulator GcvA</fullName>
    </submittedName>
</protein>
<dbReference type="SUPFAM" id="SSF53850">
    <property type="entry name" value="Periplasmic binding protein-like II"/>
    <property type="match status" value="1"/>
</dbReference>
<comment type="similarity">
    <text evidence="1">Belongs to the LysR transcriptional regulatory family.</text>
</comment>
<dbReference type="InterPro" id="IPR058163">
    <property type="entry name" value="LysR-type_TF_proteobact-type"/>
</dbReference>
<dbReference type="Pfam" id="PF00126">
    <property type="entry name" value="HTH_1"/>
    <property type="match status" value="1"/>
</dbReference>
<evidence type="ECO:0000313" key="8">
    <source>
        <dbReference type="Proteomes" id="UP001628281"/>
    </source>
</evidence>
<evidence type="ECO:0000256" key="2">
    <source>
        <dbReference type="ARBA" id="ARBA00023015"/>
    </source>
</evidence>
<dbReference type="PROSITE" id="PS50931">
    <property type="entry name" value="HTH_LYSR"/>
    <property type="match status" value="1"/>
</dbReference>
<evidence type="ECO:0000256" key="3">
    <source>
        <dbReference type="ARBA" id="ARBA00023125"/>
    </source>
</evidence>
<dbReference type="Pfam" id="PF03466">
    <property type="entry name" value="LysR_substrate"/>
    <property type="match status" value="1"/>
</dbReference>
<dbReference type="Gene3D" id="1.10.10.10">
    <property type="entry name" value="Winged helix-like DNA-binding domain superfamily/Winged helix DNA-binding domain"/>
    <property type="match status" value="1"/>
</dbReference>
<dbReference type="Gene3D" id="3.40.190.10">
    <property type="entry name" value="Periplasmic binding protein-like II"/>
    <property type="match status" value="2"/>
</dbReference>
<reference evidence="7 8" key="1">
    <citation type="submission" date="2024-11" db="EMBL/GenBank/DDBJ databases">
        <title>Draft genome sequences of two bacteria associated to sugarcane roots in Colombia.</title>
        <authorList>
            <person name="Pardo-Diaz S."/>
            <person name="Masmela-Mendoza J."/>
            <person name="Delgadillo-Duran P."/>
            <person name="Bautista E.J."/>
            <person name="Rojas-Tapias D.F."/>
        </authorList>
    </citation>
    <scope>NUCLEOTIDE SEQUENCE [LARGE SCALE GENOMIC DNA]</scope>
    <source>
        <strain evidence="7 8">Ap18</strain>
    </source>
</reference>
<evidence type="ECO:0000313" key="7">
    <source>
        <dbReference type="EMBL" id="MFL7902438.1"/>
    </source>
</evidence>
<dbReference type="CDD" id="cd08432">
    <property type="entry name" value="PBP2_GcdR_TrpI_HvrB_AmpR_like"/>
    <property type="match status" value="1"/>
</dbReference>
<feature type="domain" description="HTH lysR-type" evidence="6">
    <location>
        <begin position="4"/>
        <end position="61"/>
    </location>
</feature>